<dbReference type="AlphaFoldDB" id="L8HEV9"/>
<dbReference type="GO" id="GO:0030258">
    <property type="term" value="P:lipid modification"/>
    <property type="evidence" value="ECO:0007669"/>
    <property type="project" value="TreeGrafter"/>
</dbReference>
<keyword evidence="2" id="KW-0808">Transferase</keyword>
<dbReference type="GO" id="GO:0016746">
    <property type="term" value="F:acyltransferase activity"/>
    <property type="evidence" value="ECO:0007669"/>
    <property type="project" value="UniProtKB-KW"/>
</dbReference>
<feature type="transmembrane region" description="Helical" evidence="7">
    <location>
        <begin position="172"/>
        <end position="191"/>
    </location>
</feature>
<accession>L8HEV9</accession>
<feature type="transmembrane region" description="Helical" evidence="7">
    <location>
        <begin position="224"/>
        <end position="244"/>
    </location>
</feature>
<keyword evidence="3 7" id="KW-0812">Transmembrane</keyword>
<dbReference type="InterPro" id="IPR049941">
    <property type="entry name" value="LPLAT_7/PORCN-like"/>
</dbReference>
<gene>
    <name evidence="8" type="ORF">ACA1_073390</name>
</gene>
<dbReference type="PANTHER" id="PTHR13906">
    <property type="entry name" value="PORCUPINE"/>
    <property type="match status" value="1"/>
</dbReference>
<evidence type="ECO:0000256" key="5">
    <source>
        <dbReference type="ARBA" id="ARBA00023136"/>
    </source>
</evidence>
<organism evidence="8 9">
    <name type="scientific">Acanthamoeba castellanii (strain ATCC 30010 / Neff)</name>
    <dbReference type="NCBI Taxonomy" id="1257118"/>
    <lineage>
        <taxon>Eukaryota</taxon>
        <taxon>Amoebozoa</taxon>
        <taxon>Discosea</taxon>
        <taxon>Longamoebia</taxon>
        <taxon>Centramoebida</taxon>
        <taxon>Acanthamoebidae</taxon>
        <taxon>Acanthamoeba</taxon>
    </lineage>
</organism>
<dbReference type="Proteomes" id="UP000011083">
    <property type="component" value="Unassembled WGS sequence"/>
</dbReference>
<dbReference type="VEuPathDB" id="AmoebaDB:ACA1_073390"/>
<reference evidence="8 9" key="1">
    <citation type="journal article" date="2013" name="Genome Biol.">
        <title>Genome of Acanthamoeba castellanii highlights extensive lateral gene transfer and early evolution of tyrosine kinase signaling.</title>
        <authorList>
            <person name="Clarke M."/>
            <person name="Lohan A.J."/>
            <person name="Liu B."/>
            <person name="Lagkouvardos I."/>
            <person name="Roy S."/>
            <person name="Zafar N."/>
            <person name="Bertelli C."/>
            <person name="Schilde C."/>
            <person name="Kianianmomeni A."/>
            <person name="Burglin T.R."/>
            <person name="Frech C."/>
            <person name="Turcotte B."/>
            <person name="Kopec K.O."/>
            <person name="Synnott J.M."/>
            <person name="Choo C."/>
            <person name="Paponov I."/>
            <person name="Finkler A."/>
            <person name="Soon Heng Tan C."/>
            <person name="Hutchins A.P."/>
            <person name="Weinmeier T."/>
            <person name="Rattei T."/>
            <person name="Chu J.S."/>
            <person name="Gimenez G."/>
            <person name="Irimia M."/>
            <person name="Rigden D.J."/>
            <person name="Fitzpatrick D.A."/>
            <person name="Lorenzo-Morales J."/>
            <person name="Bateman A."/>
            <person name="Chiu C.H."/>
            <person name="Tang P."/>
            <person name="Hegemann P."/>
            <person name="Fromm H."/>
            <person name="Raoult D."/>
            <person name="Greub G."/>
            <person name="Miranda-Saavedra D."/>
            <person name="Chen N."/>
            <person name="Nash P."/>
            <person name="Ginger M.L."/>
            <person name="Horn M."/>
            <person name="Schaap P."/>
            <person name="Caler L."/>
            <person name="Loftus B."/>
        </authorList>
    </citation>
    <scope>NUCLEOTIDE SEQUENCE [LARGE SCALE GENOMIC DNA]</scope>
    <source>
        <strain evidence="8 9">Neff</strain>
    </source>
</reference>
<evidence type="ECO:0000256" key="1">
    <source>
        <dbReference type="ARBA" id="ARBA00004141"/>
    </source>
</evidence>
<evidence type="ECO:0008006" key="10">
    <source>
        <dbReference type="Google" id="ProtNLM"/>
    </source>
</evidence>
<feature type="transmembrane region" description="Helical" evidence="7">
    <location>
        <begin position="280"/>
        <end position="299"/>
    </location>
</feature>
<evidence type="ECO:0000313" key="8">
    <source>
        <dbReference type="EMBL" id="ELR23695.1"/>
    </source>
</evidence>
<keyword evidence="5 7" id="KW-0472">Membrane</keyword>
<dbReference type="PANTHER" id="PTHR13906:SF4">
    <property type="entry name" value="LYSOPHOSPHOLIPID ACYLTRANSFERASE 6"/>
    <property type="match status" value="1"/>
</dbReference>
<evidence type="ECO:0000256" key="7">
    <source>
        <dbReference type="SAM" id="Phobius"/>
    </source>
</evidence>
<name>L8HEV9_ACACF</name>
<dbReference type="Pfam" id="PF03062">
    <property type="entry name" value="MBOAT"/>
    <property type="match status" value="1"/>
</dbReference>
<evidence type="ECO:0000313" key="9">
    <source>
        <dbReference type="Proteomes" id="UP000011083"/>
    </source>
</evidence>
<keyword evidence="4 7" id="KW-1133">Transmembrane helix</keyword>
<proteinExistence type="predicted"/>
<dbReference type="GeneID" id="14924678"/>
<keyword evidence="9" id="KW-1185">Reference proteome</keyword>
<comment type="subcellular location">
    <subcellularLocation>
        <location evidence="1">Membrane</location>
        <topology evidence="1">Multi-pass membrane protein</topology>
    </subcellularLocation>
</comment>
<feature type="transmembrane region" description="Helical" evidence="7">
    <location>
        <begin position="91"/>
        <end position="110"/>
    </location>
</feature>
<dbReference type="STRING" id="1257118.L8HEV9"/>
<dbReference type="GO" id="GO:0016020">
    <property type="term" value="C:membrane"/>
    <property type="evidence" value="ECO:0007669"/>
    <property type="project" value="UniProtKB-SubCell"/>
</dbReference>
<dbReference type="OMA" id="WHGTRPG"/>
<dbReference type="KEGG" id="acan:ACA1_073390"/>
<evidence type="ECO:0000256" key="2">
    <source>
        <dbReference type="ARBA" id="ARBA00022679"/>
    </source>
</evidence>
<evidence type="ECO:0000256" key="4">
    <source>
        <dbReference type="ARBA" id="ARBA00022989"/>
    </source>
</evidence>
<dbReference type="RefSeq" id="XP_004353223.1">
    <property type="nucleotide sequence ID" value="XM_004353171.1"/>
</dbReference>
<keyword evidence="6" id="KW-0012">Acyltransferase</keyword>
<dbReference type="OrthoDB" id="286734at2759"/>
<evidence type="ECO:0000256" key="6">
    <source>
        <dbReference type="ARBA" id="ARBA00023315"/>
    </source>
</evidence>
<feature type="transmembrane region" description="Helical" evidence="7">
    <location>
        <begin position="413"/>
        <end position="437"/>
    </location>
</feature>
<feature type="transmembrane region" description="Helical" evidence="7">
    <location>
        <begin position="21"/>
        <end position="38"/>
    </location>
</feature>
<sequence>MEALNATFADLSAQTGFPADQLKYLACLLAAIPLSYIFRLLGPGRENAKHVLSIVISIFFCHFSLGEYSWIHSLVTAMISYTLLSILPHGIAHKAVFVFAMGYLSVGHIYRMYTDWSGWTLDFSGPQMILTIKLTTIAMDYYDGNRSKAEKEVMSPFQKEHRIERLPSMLEFFGYVYFFPGFLAGPAILFADYRAFITGAMFKVGARIRMGGVEFPGRVSPNPVVPSIIALGKAICVFPLLVLAGHFRPIDLALPSFIEAPVWEQIGRFYLHVSLMRTKYYFGWFLAESSCIASGFGYSGKDKRGNIKWDRAANAFPLAVEFAPNIRGITDNWNLGTATWLKHYIYLRFSDQRSMLPTIATYACSAFWHGFYPGYYLFFIASAFLTEASKEVRRKIRPLVMKDEVTPLYPQKYVYDVLGMVATSLTMNYIGLSFVILEWPPVYHVWKSTYFIGHVLLFATWFVVTYVIPARPRSAAPKKVA</sequence>
<evidence type="ECO:0000256" key="3">
    <source>
        <dbReference type="ARBA" id="ARBA00022692"/>
    </source>
</evidence>
<feature type="transmembrane region" description="Helical" evidence="7">
    <location>
        <begin position="50"/>
        <end position="71"/>
    </location>
</feature>
<dbReference type="InterPro" id="IPR004299">
    <property type="entry name" value="MBOAT_fam"/>
</dbReference>
<protein>
    <recommendedName>
        <fullName evidence="10">Lysophospholipid acyltransferase</fullName>
    </recommendedName>
</protein>
<feature type="transmembrane region" description="Helical" evidence="7">
    <location>
        <begin position="449"/>
        <end position="469"/>
    </location>
</feature>
<dbReference type="EMBL" id="KB007857">
    <property type="protein sequence ID" value="ELR23695.1"/>
    <property type="molecule type" value="Genomic_DNA"/>
</dbReference>